<dbReference type="Proteomes" id="UP001286174">
    <property type="component" value="Unassembled WGS sequence"/>
</dbReference>
<accession>A0AB35U470</accession>
<name>A0AB35U470_9FIRM</name>
<dbReference type="Gene3D" id="3.30.70.2700">
    <property type="match status" value="1"/>
</dbReference>
<evidence type="ECO:0000259" key="1">
    <source>
        <dbReference type="Pfam" id="PF21688"/>
    </source>
</evidence>
<keyword evidence="3" id="KW-1185">Reference proteome</keyword>
<feature type="domain" description="FAD-dependent protein C-terminal" evidence="1">
    <location>
        <begin position="272"/>
        <end position="463"/>
    </location>
</feature>
<dbReference type="PANTHER" id="PTHR42842:SF3">
    <property type="entry name" value="FAD_NAD(P)-BINDING OXIDOREDUCTASE FAMILY PROTEIN"/>
    <property type="match status" value="1"/>
</dbReference>
<dbReference type="EMBL" id="JALBUR010000031">
    <property type="protein sequence ID" value="MDX8420328.1"/>
    <property type="molecule type" value="Genomic_DNA"/>
</dbReference>
<dbReference type="Gene3D" id="3.50.50.60">
    <property type="entry name" value="FAD/NAD(P)-binding domain"/>
    <property type="match status" value="2"/>
</dbReference>
<dbReference type="InterPro" id="IPR036188">
    <property type="entry name" value="FAD/NAD-bd_sf"/>
</dbReference>
<dbReference type="SUPFAM" id="SSF51905">
    <property type="entry name" value="FAD/NAD(P)-binding domain"/>
    <property type="match status" value="1"/>
</dbReference>
<dbReference type="InterPro" id="IPR028348">
    <property type="entry name" value="FAD-binding_protein"/>
</dbReference>
<comment type="caution">
    <text evidence="2">The sequence shown here is derived from an EMBL/GenBank/DDBJ whole genome shotgun (WGS) entry which is preliminary data.</text>
</comment>
<protein>
    <recommendedName>
        <fullName evidence="1">FAD-dependent protein C-terminal domain-containing protein</fullName>
    </recommendedName>
</protein>
<gene>
    <name evidence="2" type="ORF">MOZ60_09550</name>
</gene>
<dbReference type="RefSeq" id="WP_370596492.1">
    <property type="nucleotide sequence ID" value="NZ_JALBUR010000031.1"/>
</dbReference>
<evidence type="ECO:0000313" key="2">
    <source>
        <dbReference type="EMBL" id="MDX8420328.1"/>
    </source>
</evidence>
<dbReference type="AlphaFoldDB" id="A0AB35U470"/>
<reference evidence="2 3" key="1">
    <citation type="submission" date="2022-03" db="EMBL/GenBank/DDBJ databases">
        <title>Novel taxa within the pig intestine.</title>
        <authorList>
            <person name="Wylensek D."/>
            <person name="Bishof K."/>
            <person name="Afrizal A."/>
            <person name="Clavel T."/>
        </authorList>
    </citation>
    <scope>NUCLEOTIDE SEQUENCE [LARGE SCALE GENOMIC DNA]</scope>
    <source>
        <strain evidence="2 3">CLA-KB-P133</strain>
    </source>
</reference>
<dbReference type="InterPro" id="IPR049516">
    <property type="entry name" value="FAD-depend_C"/>
</dbReference>
<organism evidence="2 3">
    <name type="scientific">Grylomicrobium aquisgranensis</name>
    <dbReference type="NCBI Taxonomy" id="2926318"/>
    <lineage>
        <taxon>Bacteria</taxon>
        <taxon>Bacillati</taxon>
        <taxon>Bacillota</taxon>
        <taxon>Erysipelotrichia</taxon>
        <taxon>Erysipelotrichales</taxon>
        <taxon>Erysipelotrichaceae</taxon>
        <taxon>Grylomicrobium</taxon>
    </lineage>
</organism>
<sequence length="516" mass="56421">MLRIHQVYCPIGQSLTKTQIAKKLHCTEEDIQSFQIEKESLDARRDEMHESYTVLATVRNEHRYLKQKDVSEGKPEIYQNPAPVASDIRPIVVGFGPAGMFAGLLLAETGLRPIIIERGKPAEQRAKDVNDFFTKGILNVSSNVQYGEGGAGTFSDGKLTTRMKNIRVQKVLAELVEAGGDPAIAWQHRPHLGTDVLRTVVVNIRRKIIALGGEVRFETCMQSLKVENGQVTGIETNHGTFLSPYVILAAGHSAADTYHTLFDQGITMVPKDFAAGVRVEHPQQLINQNQYGRYANHPALSPASYSLTYHANNGRGVYSFCMCPGGVVIPASTMENTLAVNGMSYSKRDGANANSAILVQIPSKDFDHGSPMDGFAFQKQLEETAFHPSYQAGASNIKDYLEHKVSSDLVIPSSFPRGIILEDLHRQFPKPVNDALEEGFIHFDKKIPGFISQGIMVGMESRSSSPIRILRNEDGTSLSCKGLYPCGEGAGYAGGIVSSAVDGIRQAENIITSLML</sequence>
<proteinExistence type="predicted"/>
<evidence type="ECO:0000313" key="3">
    <source>
        <dbReference type="Proteomes" id="UP001286174"/>
    </source>
</evidence>
<dbReference type="Pfam" id="PF21688">
    <property type="entry name" value="FAD-depend_C"/>
    <property type="match status" value="1"/>
</dbReference>
<dbReference type="PIRSF" id="PIRSF038984">
    <property type="entry name" value="FAD_binding_protein"/>
    <property type="match status" value="1"/>
</dbReference>
<dbReference type="PANTHER" id="PTHR42842">
    <property type="entry name" value="FAD/NAD(P)-BINDING OXIDOREDUCTASE"/>
    <property type="match status" value="1"/>
</dbReference>